<name>A0A6J4MLB1_9CHLR</name>
<proteinExistence type="predicted"/>
<protein>
    <submittedName>
        <fullName evidence="1">Filamentous haemagglutinin family outer membrane protein</fullName>
    </submittedName>
</protein>
<dbReference type="AlphaFoldDB" id="A0A6J4MLB1"/>
<gene>
    <name evidence="1" type="ORF">AVDCRST_MAG93-7499</name>
</gene>
<accession>A0A6J4MLB1</accession>
<reference evidence="1" key="1">
    <citation type="submission" date="2020-02" db="EMBL/GenBank/DDBJ databases">
        <authorList>
            <person name="Meier V. D."/>
        </authorList>
    </citation>
    <scope>NUCLEOTIDE SEQUENCE</scope>
    <source>
        <strain evidence="1">AVDCRST_MAG93</strain>
    </source>
</reference>
<evidence type="ECO:0000313" key="1">
    <source>
        <dbReference type="EMBL" id="CAA9358363.1"/>
    </source>
</evidence>
<dbReference type="EMBL" id="CADCTR010002528">
    <property type="protein sequence ID" value="CAA9358363.1"/>
    <property type="molecule type" value="Genomic_DNA"/>
</dbReference>
<organism evidence="1">
    <name type="scientific">uncultured Chloroflexia bacterium</name>
    <dbReference type="NCBI Taxonomy" id="1672391"/>
    <lineage>
        <taxon>Bacteria</taxon>
        <taxon>Bacillati</taxon>
        <taxon>Chloroflexota</taxon>
        <taxon>Chloroflexia</taxon>
        <taxon>environmental samples</taxon>
    </lineage>
</organism>
<sequence length="42" mass="4201">ALSGLNLGASFTNVPGGTANWTFTDATGNYNNATGSVGIVIR</sequence>
<feature type="non-terminal residue" evidence="1">
    <location>
        <position position="1"/>
    </location>
</feature>